<feature type="region of interest" description="Disordered" evidence="1">
    <location>
        <begin position="92"/>
        <end position="128"/>
    </location>
</feature>
<comment type="caution">
    <text evidence="3">The sequence shown here is derived from an EMBL/GenBank/DDBJ whole genome shotgun (WGS) entry which is preliminary data.</text>
</comment>
<protein>
    <submittedName>
        <fullName evidence="3">Uncharacterized protein</fullName>
    </submittedName>
</protein>
<evidence type="ECO:0000313" key="3">
    <source>
        <dbReference type="EMBL" id="KAF6199363.1"/>
    </source>
</evidence>
<reference evidence="3" key="1">
    <citation type="journal article" date="2021" name="Mol. Ecol. Resour.">
        <title>Apolygus lucorum genome provides insights into omnivorousness and mesophyll feeding.</title>
        <authorList>
            <person name="Liu Y."/>
            <person name="Liu H."/>
            <person name="Wang H."/>
            <person name="Huang T."/>
            <person name="Liu B."/>
            <person name="Yang B."/>
            <person name="Yin L."/>
            <person name="Li B."/>
            <person name="Zhang Y."/>
            <person name="Zhang S."/>
            <person name="Jiang F."/>
            <person name="Zhang X."/>
            <person name="Ren Y."/>
            <person name="Wang B."/>
            <person name="Wang S."/>
            <person name="Lu Y."/>
            <person name="Wu K."/>
            <person name="Fan W."/>
            <person name="Wang G."/>
        </authorList>
    </citation>
    <scope>NUCLEOTIDE SEQUENCE</scope>
    <source>
        <strain evidence="3">12Hb</strain>
    </source>
</reference>
<dbReference type="AlphaFoldDB" id="A0A6A4J336"/>
<keyword evidence="4" id="KW-1185">Reference proteome</keyword>
<feature type="signal peptide" evidence="2">
    <location>
        <begin position="1"/>
        <end position="21"/>
    </location>
</feature>
<gene>
    <name evidence="3" type="ORF">GE061_007389</name>
</gene>
<organism evidence="3 4">
    <name type="scientific">Apolygus lucorum</name>
    <name type="common">Small green plant bug</name>
    <name type="synonym">Lygocoris lucorum</name>
    <dbReference type="NCBI Taxonomy" id="248454"/>
    <lineage>
        <taxon>Eukaryota</taxon>
        <taxon>Metazoa</taxon>
        <taxon>Ecdysozoa</taxon>
        <taxon>Arthropoda</taxon>
        <taxon>Hexapoda</taxon>
        <taxon>Insecta</taxon>
        <taxon>Pterygota</taxon>
        <taxon>Neoptera</taxon>
        <taxon>Paraneoptera</taxon>
        <taxon>Hemiptera</taxon>
        <taxon>Heteroptera</taxon>
        <taxon>Panheteroptera</taxon>
        <taxon>Cimicomorpha</taxon>
        <taxon>Miridae</taxon>
        <taxon>Mirini</taxon>
        <taxon>Apolygus</taxon>
    </lineage>
</organism>
<feature type="chain" id="PRO_5043882122" evidence="2">
    <location>
        <begin position="22"/>
        <end position="128"/>
    </location>
</feature>
<feature type="compositionally biased region" description="Basic residues" evidence="1">
    <location>
        <begin position="107"/>
        <end position="117"/>
    </location>
</feature>
<evidence type="ECO:0000256" key="2">
    <source>
        <dbReference type="SAM" id="SignalP"/>
    </source>
</evidence>
<evidence type="ECO:0000313" key="4">
    <source>
        <dbReference type="Proteomes" id="UP000466442"/>
    </source>
</evidence>
<proteinExistence type="predicted"/>
<keyword evidence="2" id="KW-0732">Signal</keyword>
<sequence length="128" mass="14849">MRSHLIRGLLLLSCIFVLSESRSLNRKDKIYLLKRITEWDNAPEAVKIAKGRVTTKHKAKKYKFVFKTDDGSSCNAVMNVNKNGTGRYSWECDSTHKSDEESDEHYKMRRRHLRGNKKPTELEGSGEF</sequence>
<name>A0A6A4J336_APOLU</name>
<dbReference type="EMBL" id="WIXP02000015">
    <property type="protein sequence ID" value="KAF6199363.1"/>
    <property type="molecule type" value="Genomic_DNA"/>
</dbReference>
<evidence type="ECO:0000256" key="1">
    <source>
        <dbReference type="SAM" id="MobiDB-lite"/>
    </source>
</evidence>
<dbReference type="Proteomes" id="UP000466442">
    <property type="component" value="Unassembled WGS sequence"/>
</dbReference>
<accession>A0A6A4J336</accession>